<evidence type="ECO:0000313" key="6">
    <source>
        <dbReference type="EMBL" id="ABJ10298.1"/>
    </source>
</evidence>
<dbReference type="SUPFAM" id="SSF53448">
    <property type="entry name" value="Nucleotide-diphospho-sugar transferases"/>
    <property type="match status" value="1"/>
</dbReference>
<proteinExistence type="inferred from homology"/>
<comment type="similarity">
    <text evidence="1">Belongs to the glycosyltransferase 2 family.</text>
</comment>
<keyword evidence="3" id="KW-0328">Glycosyltransferase</keyword>
<keyword evidence="2" id="KW-1003">Cell membrane</keyword>
<dbReference type="InterPro" id="IPR001173">
    <property type="entry name" value="Glyco_trans_2-like"/>
</dbReference>
<dbReference type="KEGG" id="pau:PA14_49760"/>
<dbReference type="NCBIfam" id="TIGR01556">
    <property type="entry name" value="rhamnosyltran"/>
    <property type="match status" value="1"/>
</dbReference>
<evidence type="ECO:0000256" key="2">
    <source>
        <dbReference type="ARBA" id="ARBA00022519"/>
    </source>
</evidence>
<dbReference type="AlphaFoldDB" id="A0A0H2Z832"/>
<sequence>MDRIDMGVLVVLFNPGDDDLEHLGELAAAFPQLRFLAVDNSPHSDPQRNARLRGQGIAVLHHGNRQGIAGAFNQGLDALFRRGVQGVLLLDQDSRPGGAFLAAQWRNLQARNGQACLLGPRIFDRGDRRFLPAIHLDGLALRQLSLDGLTIPQRTSFLISSGCLLTREAYQRLGHFDEELFIDHVDTEYSLRAQALDVPLYVDPRLVLEHRIGTRKTRRLGGLSLSAMNHAPLRRYYLARNGLLVLRRYARSSPLALLANLPTLTQGLAVLLLERDKLLKLRCLGWGLWDGLRGRGGALERNRPRLLKRLAGPAVASVASGKAKA</sequence>
<dbReference type="InterPro" id="IPR029044">
    <property type="entry name" value="Nucleotide-diphossugar_trans"/>
</dbReference>
<keyword evidence="2" id="KW-0472">Membrane</keyword>
<keyword evidence="4 6" id="KW-0808">Transferase</keyword>
<evidence type="ECO:0000259" key="5">
    <source>
        <dbReference type="Pfam" id="PF00535"/>
    </source>
</evidence>
<accession>A0A0H2Z832</accession>
<dbReference type="HOGENOM" id="CLU_023845_9_1_6"/>
<dbReference type="SMR" id="A0A0H2Z832"/>
<evidence type="ECO:0000256" key="4">
    <source>
        <dbReference type="ARBA" id="ARBA00022679"/>
    </source>
</evidence>
<evidence type="ECO:0000313" key="7">
    <source>
        <dbReference type="Proteomes" id="UP000000653"/>
    </source>
</evidence>
<dbReference type="RefSeq" id="WP_003140566.1">
    <property type="nucleotide sequence ID" value="NC_008463.1"/>
</dbReference>
<protein>
    <submittedName>
        <fullName evidence="6">Rhamnosyltransferase 2</fullName>
    </submittedName>
</protein>
<dbReference type="FunFam" id="3.90.550.10:FF:000270">
    <property type="entry name" value="Rhamnosyltransferase 2"/>
    <property type="match status" value="1"/>
</dbReference>
<dbReference type="PANTHER" id="PTHR43179">
    <property type="entry name" value="RHAMNOSYLTRANSFERASE WBBL"/>
    <property type="match status" value="1"/>
</dbReference>
<dbReference type="InterPro" id="IPR006446">
    <property type="entry name" value="RhaTrfase"/>
</dbReference>
<dbReference type="BioCyc" id="PAER208963:G1G74-4179-MONOMER"/>
<dbReference type="Pfam" id="PF00535">
    <property type="entry name" value="Glycos_transf_2"/>
    <property type="match status" value="1"/>
</dbReference>
<dbReference type="PANTHER" id="PTHR43179:SF12">
    <property type="entry name" value="GALACTOFURANOSYLTRANSFERASE GLFT2"/>
    <property type="match status" value="1"/>
</dbReference>
<dbReference type="GO" id="GO:0016757">
    <property type="term" value="F:glycosyltransferase activity"/>
    <property type="evidence" value="ECO:0007669"/>
    <property type="project" value="UniProtKB-KW"/>
</dbReference>
<feature type="domain" description="Glycosyltransferase 2-like" evidence="5">
    <location>
        <begin position="39"/>
        <end position="173"/>
    </location>
</feature>
<evidence type="ECO:0000256" key="3">
    <source>
        <dbReference type="ARBA" id="ARBA00022676"/>
    </source>
</evidence>
<reference evidence="6 7" key="1">
    <citation type="journal article" date="2006" name="Genome Biol.">
        <title>Genomic analysis reveals that Pseudomonas aeruginosa virulence is combinatorial.</title>
        <authorList>
            <person name="Lee D.G."/>
            <person name="Urbach J.M."/>
            <person name="Wu G."/>
            <person name="Liberati N.T."/>
            <person name="Feinbaum R.L."/>
            <person name="Miyata S."/>
            <person name="Diggins L.T."/>
            <person name="He J."/>
            <person name="Saucier M."/>
            <person name="Deziel E."/>
            <person name="Friedman L."/>
            <person name="Li L."/>
            <person name="Grills G."/>
            <person name="Montgomery K."/>
            <person name="Kucherlapati R."/>
            <person name="Rahme L.G."/>
            <person name="Ausubel F.M."/>
        </authorList>
    </citation>
    <scope>NUCLEOTIDE SEQUENCE [LARGE SCALE GENOMIC DNA]</scope>
    <source>
        <strain evidence="6 7">UCBPP-PA14</strain>
    </source>
</reference>
<keyword evidence="2" id="KW-0997">Cell inner membrane</keyword>
<dbReference type="EMBL" id="CP000438">
    <property type="protein sequence ID" value="ABJ10298.1"/>
    <property type="molecule type" value="Genomic_DNA"/>
</dbReference>
<dbReference type="Proteomes" id="UP000000653">
    <property type="component" value="Chromosome"/>
</dbReference>
<evidence type="ECO:0000256" key="1">
    <source>
        <dbReference type="ARBA" id="ARBA00006739"/>
    </source>
</evidence>
<dbReference type="CDD" id="cd02526">
    <property type="entry name" value="GT2_RfbF_like"/>
    <property type="match status" value="1"/>
</dbReference>
<organism evidence="6 7">
    <name type="scientific">Pseudomonas aeruginosa (strain UCBPP-PA14)</name>
    <dbReference type="NCBI Taxonomy" id="208963"/>
    <lineage>
        <taxon>Bacteria</taxon>
        <taxon>Pseudomonadati</taxon>
        <taxon>Pseudomonadota</taxon>
        <taxon>Gammaproteobacteria</taxon>
        <taxon>Pseudomonadales</taxon>
        <taxon>Pseudomonadaceae</taxon>
        <taxon>Pseudomonas</taxon>
    </lineage>
</organism>
<gene>
    <name evidence="6" type="primary">rhlC</name>
    <name evidence="6" type="ordered locus">PA14_49760</name>
</gene>
<name>A0A0H2Z832_PSEAB</name>
<dbReference type="Gene3D" id="3.90.550.10">
    <property type="entry name" value="Spore Coat Polysaccharide Biosynthesis Protein SpsA, Chain A"/>
    <property type="match status" value="1"/>
</dbReference>